<dbReference type="Proteomes" id="UP000664940">
    <property type="component" value="Unassembled WGS sequence"/>
</dbReference>
<reference evidence="2 3" key="1">
    <citation type="journal article" date="2020" name="Nature">
        <title>Six reference-quality genomes reveal evolution of bat adaptations.</title>
        <authorList>
            <person name="Jebb D."/>
            <person name="Huang Z."/>
            <person name="Pippel M."/>
            <person name="Hughes G.M."/>
            <person name="Lavrichenko K."/>
            <person name="Devanna P."/>
            <person name="Winkler S."/>
            <person name="Jermiin L.S."/>
            <person name="Skirmuntt E.C."/>
            <person name="Katzourakis A."/>
            <person name="Burkitt-Gray L."/>
            <person name="Ray D.A."/>
            <person name="Sullivan K.A.M."/>
            <person name="Roscito J.G."/>
            <person name="Kirilenko B.M."/>
            <person name="Davalos L.M."/>
            <person name="Corthals A.P."/>
            <person name="Power M.L."/>
            <person name="Jones G."/>
            <person name="Ransome R.D."/>
            <person name="Dechmann D.K.N."/>
            <person name="Locatelli A.G."/>
            <person name="Puechmaille S.J."/>
            <person name="Fedrigo O."/>
            <person name="Jarvis E.D."/>
            <person name="Hiller M."/>
            <person name="Vernes S.C."/>
            <person name="Myers E.W."/>
            <person name="Teeling E.C."/>
        </authorList>
    </citation>
    <scope>NUCLEOTIDE SEQUENCE [LARGE SCALE GENOMIC DNA]</scope>
    <source>
        <strain evidence="2">Bat1K_MPI-CBG_1</strain>
    </source>
</reference>
<evidence type="ECO:0000256" key="1">
    <source>
        <dbReference type="SAM" id="MobiDB-lite"/>
    </source>
</evidence>
<comment type="caution">
    <text evidence="2">The sequence shown here is derived from an EMBL/GenBank/DDBJ whole genome shotgun (WGS) entry which is preliminary data.</text>
</comment>
<feature type="compositionally biased region" description="Gly residues" evidence="1">
    <location>
        <begin position="172"/>
        <end position="183"/>
    </location>
</feature>
<feature type="region of interest" description="Disordered" evidence="1">
    <location>
        <begin position="89"/>
        <end position="108"/>
    </location>
</feature>
<protein>
    <submittedName>
        <fullName evidence="2">Uncharacterized protein</fullName>
    </submittedName>
</protein>
<dbReference type="AlphaFoldDB" id="A0A834DCT1"/>
<proteinExistence type="predicted"/>
<sequence>MLGCGVPPQAAPRPAEEPPSSARPARRAPARGLTHWCVLHTLVCLRGKAFPSRVTVSPDSRLQPAAGISQSPPSPTPRTVVAAVGSGRRRTLASLSPPPSPVRSLSLRPGAASDHDIFSSISLAFPRTTDRCHAPFSEDHPCPPQHFQVSRPVAVRPRRDGWVGGRHSLGENGPGRGQHGGSGPSQKSQEDRPAQGRRFPGPKTEGTHAWGWASASRAPLASESPGRACLLGLRV</sequence>
<gene>
    <name evidence="2" type="ORF">HJG60_009454</name>
</gene>
<feature type="region of interest" description="Disordered" evidence="1">
    <location>
        <begin position="54"/>
        <end position="78"/>
    </location>
</feature>
<accession>A0A834DCT1</accession>
<evidence type="ECO:0000313" key="3">
    <source>
        <dbReference type="Proteomes" id="UP000664940"/>
    </source>
</evidence>
<feature type="region of interest" description="Disordered" evidence="1">
    <location>
        <begin position="1"/>
        <end position="28"/>
    </location>
</feature>
<name>A0A834DCT1_9CHIR</name>
<organism evidence="2 3">
    <name type="scientific">Phyllostomus discolor</name>
    <name type="common">pale spear-nosed bat</name>
    <dbReference type="NCBI Taxonomy" id="89673"/>
    <lineage>
        <taxon>Eukaryota</taxon>
        <taxon>Metazoa</taxon>
        <taxon>Chordata</taxon>
        <taxon>Craniata</taxon>
        <taxon>Vertebrata</taxon>
        <taxon>Euteleostomi</taxon>
        <taxon>Mammalia</taxon>
        <taxon>Eutheria</taxon>
        <taxon>Laurasiatheria</taxon>
        <taxon>Chiroptera</taxon>
        <taxon>Yangochiroptera</taxon>
        <taxon>Phyllostomidae</taxon>
        <taxon>Phyllostominae</taxon>
        <taxon>Phyllostomus</taxon>
    </lineage>
</organism>
<feature type="region of interest" description="Disordered" evidence="1">
    <location>
        <begin position="136"/>
        <end position="235"/>
    </location>
</feature>
<evidence type="ECO:0000313" key="2">
    <source>
        <dbReference type="EMBL" id="KAF6075056.1"/>
    </source>
</evidence>
<dbReference type="EMBL" id="JABVXQ010000015">
    <property type="protein sequence ID" value="KAF6075056.1"/>
    <property type="molecule type" value="Genomic_DNA"/>
</dbReference>